<proteinExistence type="predicted"/>
<evidence type="ECO:0000256" key="6">
    <source>
        <dbReference type="SAM" id="Phobius"/>
    </source>
</evidence>
<protein>
    <recommendedName>
        <fullName evidence="9">Polysaccharide biosynthesis protein</fullName>
    </recommendedName>
</protein>
<evidence type="ECO:0000256" key="3">
    <source>
        <dbReference type="ARBA" id="ARBA00022692"/>
    </source>
</evidence>
<evidence type="ECO:0000313" key="8">
    <source>
        <dbReference type="Proteomes" id="UP000239366"/>
    </source>
</evidence>
<keyword evidence="5 6" id="KW-0472">Membrane</keyword>
<dbReference type="OrthoDB" id="629958at2"/>
<keyword evidence="2" id="KW-1003">Cell membrane</keyword>
<organism evidence="7 8">
    <name type="scientific">Aureicoccus marinus</name>
    <dbReference type="NCBI Taxonomy" id="754435"/>
    <lineage>
        <taxon>Bacteria</taxon>
        <taxon>Pseudomonadati</taxon>
        <taxon>Bacteroidota</taxon>
        <taxon>Flavobacteriia</taxon>
        <taxon>Flavobacteriales</taxon>
        <taxon>Flavobacteriaceae</taxon>
        <taxon>Aureicoccus</taxon>
    </lineage>
</organism>
<gene>
    <name evidence="7" type="ORF">BST99_09060</name>
</gene>
<feature type="transmembrane region" description="Helical" evidence="6">
    <location>
        <begin position="299"/>
        <end position="321"/>
    </location>
</feature>
<feature type="transmembrane region" description="Helical" evidence="6">
    <location>
        <begin position="46"/>
        <end position="63"/>
    </location>
</feature>
<feature type="transmembrane region" description="Helical" evidence="6">
    <location>
        <begin position="14"/>
        <end position="34"/>
    </location>
</feature>
<dbReference type="InterPro" id="IPR050833">
    <property type="entry name" value="Poly_Biosynth_Transport"/>
</dbReference>
<feature type="transmembrane region" description="Helical" evidence="6">
    <location>
        <begin position="83"/>
        <end position="104"/>
    </location>
</feature>
<feature type="transmembrane region" description="Helical" evidence="6">
    <location>
        <begin position="155"/>
        <end position="175"/>
    </location>
</feature>
<sequence length="335" mass="38620">MIQKLKKLKGEKNLSSLMANLVTAVLGLISFMLLTRQLSTERFGDWVLFLALTNFADSIRYGLTRTSVVRLLTNADKEQIKRLLGSSFRLSCIVLIIFWVILWLTWGIWEHSGWQVINGYKLFLIWYPVFGLAALGWKNAYGLFQAEQNFNRMMLVRVSNIGLFVLFLIINLLWLKLEITSIIIVYITTNLISSMWCTFRKWDGLFYLNHADKITERQLFHFGKYSMGSLIGSNLLKSADTFIIGSSTLMGPEAIAMYAIPLKLTDLIGIPLKSFSMTAYPRLSKQFLKNNMEEVKHIFYSYTGAVTFILSPFILLCYLFADPWFTFLVEMGTYR</sequence>
<accession>A0A2S7T8R8</accession>
<feature type="transmembrane region" description="Helical" evidence="6">
    <location>
        <begin position="124"/>
        <end position="143"/>
    </location>
</feature>
<dbReference type="EMBL" id="MQVX01000001">
    <property type="protein sequence ID" value="PQJ15856.1"/>
    <property type="molecule type" value="Genomic_DNA"/>
</dbReference>
<dbReference type="PANTHER" id="PTHR30250">
    <property type="entry name" value="PST FAMILY PREDICTED COLANIC ACID TRANSPORTER"/>
    <property type="match status" value="1"/>
</dbReference>
<name>A0A2S7T8R8_9FLAO</name>
<evidence type="ECO:0000313" key="7">
    <source>
        <dbReference type="EMBL" id="PQJ15856.1"/>
    </source>
</evidence>
<keyword evidence="8" id="KW-1185">Reference proteome</keyword>
<reference evidence="8" key="1">
    <citation type="submission" date="2016-11" db="EMBL/GenBank/DDBJ databases">
        <title>Trade-off between light-utilization and light-protection in marine flavobacteria.</title>
        <authorList>
            <person name="Kumagai Y."/>
            <person name="Yoshizawa S."/>
            <person name="Kogure K."/>
        </authorList>
    </citation>
    <scope>NUCLEOTIDE SEQUENCE [LARGE SCALE GENOMIC DNA]</scope>
    <source>
        <strain evidence="8">SG-18</strain>
    </source>
</reference>
<evidence type="ECO:0000256" key="4">
    <source>
        <dbReference type="ARBA" id="ARBA00022989"/>
    </source>
</evidence>
<feature type="transmembrane region" description="Helical" evidence="6">
    <location>
        <begin position="181"/>
        <end position="199"/>
    </location>
</feature>
<dbReference type="PANTHER" id="PTHR30250:SF11">
    <property type="entry name" value="O-ANTIGEN TRANSPORTER-RELATED"/>
    <property type="match status" value="1"/>
</dbReference>
<evidence type="ECO:0000256" key="1">
    <source>
        <dbReference type="ARBA" id="ARBA00004651"/>
    </source>
</evidence>
<dbReference type="Pfam" id="PF01943">
    <property type="entry name" value="Polysacc_synt"/>
    <property type="match status" value="1"/>
</dbReference>
<evidence type="ECO:0008006" key="9">
    <source>
        <dbReference type="Google" id="ProtNLM"/>
    </source>
</evidence>
<dbReference type="InterPro" id="IPR002797">
    <property type="entry name" value="Polysacc_synth"/>
</dbReference>
<evidence type="ECO:0000256" key="5">
    <source>
        <dbReference type="ARBA" id="ARBA00023136"/>
    </source>
</evidence>
<dbReference type="Proteomes" id="UP000239366">
    <property type="component" value="Unassembled WGS sequence"/>
</dbReference>
<dbReference type="AlphaFoldDB" id="A0A2S7T8R8"/>
<keyword evidence="4 6" id="KW-1133">Transmembrane helix</keyword>
<keyword evidence="3 6" id="KW-0812">Transmembrane</keyword>
<comment type="subcellular location">
    <subcellularLocation>
        <location evidence="1">Cell membrane</location>
        <topology evidence="1">Multi-pass membrane protein</topology>
    </subcellularLocation>
</comment>
<evidence type="ECO:0000256" key="2">
    <source>
        <dbReference type="ARBA" id="ARBA00022475"/>
    </source>
</evidence>
<comment type="caution">
    <text evidence="7">The sequence shown here is derived from an EMBL/GenBank/DDBJ whole genome shotgun (WGS) entry which is preliminary data.</text>
</comment>
<dbReference type="GO" id="GO:0005886">
    <property type="term" value="C:plasma membrane"/>
    <property type="evidence" value="ECO:0007669"/>
    <property type="project" value="UniProtKB-SubCell"/>
</dbReference>